<dbReference type="RefSeq" id="WP_367623707.1">
    <property type="nucleotide sequence ID" value="NZ_JBFNQD010000002.1"/>
</dbReference>
<evidence type="ECO:0000259" key="4">
    <source>
        <dbReference type="Pfam" id="PF03968"/>
    </source>
</evidence>
<feature type="domain" description="Organic solvent tolerance-like N-terminal" evidence="4">
    <location>
        <begin position="53"/>
        <end position="203"/>
    </location>
</feature>
<evidence type="ECO:0000313" key="6">
    <source>
        <dbReference type="Proteomes" id="UP001555786"/>
    </source>
</evidence>
<evidence type="ECO:0000256" key="1">
    <source>
        <dbReference type="ARBA" id="ARBA00022729"/>
    </source>
</evidence>
<name>A0ABV3PJF3_9HYPH</name>
<dbReference type="Gene3D" id="2.60.450.10">
    <property type="entry name" value="Lipopolysaccharide (LPS) transport protein A like domain"/>
    <property type="match status" value="1"/>
</dbReference>
<feature type="chain" id="PRO_5046829420" evidence="3">
    <location>
        <begin position="33"/>
        <end position="222"/>
    </location>
</feature>
<dbReference type="PANTHER" id="PTHR36504:SF1">
    <property type="entry name" value="LIPOPOLYSACCHARIDE EXPORT SYSTEM PROTEIN LPTA"/>
    <property type="match status" value="1"/>
</dbReference>
<organism evidence="5 6">
    <name type="scientific">Labrys neptuniae</name>
    <dbReference type="NCBI Taxonomy" id="376174"/>
    <lineage>
        <taxon>Bacteria</taxon>
        <taxon>Pseudomonadati</taxon>
        <taxon>Pseudomonadota</taxon>
        <taxon>Alphaproteobacteria</taxon>
        <taxon>Hyphomicrobiales</taxon>
        <taxon>Xanthobacteraceae</taxon>
        <taxon>Labrys</taxon>
    </lineage>
</organism>
<proteinExistence type="predicted"/>
<gene>
    <name evidence="5" type="ORF">ABXS05_09445</name>
</gene>
<evidence type="ECO:0000256" key="2">
    <source>
        <dbReference type="SAM" id="MobiDB-lite"/>
    </source>
</evidence>
<feature type="signal peptide" evidence="3">
    <location>
        <begin position="1"/>
        <end position="32"/>
    </location>
</feature>
<dbReference type="EMBL" id="JBFNQD010000002">
    <property type="protein sequence ID" value="MEW9305759.1"/>
    <property type="molecule type" value="Genomic_DNA"/>
</dbReference>
<feature type="compositionally biased region" description="Low complexity" evidence="2">
    <location>
        <begin position="102"/>
        <end position="137"/>
    </location>
</feature>
<dbReference type="InterPro" id="IPR052037">
    <property type="entry name" value="LPS_export_LptA"/>
</dbReference>
<dbReference type="PANTHER" id="PTHR36504">
    <property type="entry name" value="LIPOPOLYSACCHARIDE EXPORT SYSTEM PROTEIN LPTA"/>
    <property type="match status" value="1"/>
</dbReference>
<protein>
    <submittedName>
        <fullName evidence="5">LptA/OstA family protein</fullName>
    </submittedName>
</protein>
<dbReference type="Pfam" id="PF03968">
    <property type="entry name" value="LptD_N"/>
    <property type="match status" value="1"/>
</dbReference>
<dbReference type="Proteomes" id="UP001555786">
    <property type="component" value="Unassembled WGS sequence"/>
</dbReference>
<keyword evidence="1 3" id="KW-0732">Signal</keyword>
<comment type="caution">
    <text evidence="5">The sequence shown here is derived from an EMBL/GenBank/DDBJ whole genome shotgun (WGS) entry which is preliminary data.</text>
</comment>
<feature type="region of interest" description="Disordered" evidence="2">
    <location>
        <begin position="31"/>
        <end position="52"/>
    </location>
</feature>
<feature type="region of interest" description="Disordered" evidence="2">
    <location>
        <begin position="100"/>
        <end position="137"/>
    </location>
</feature>
<reference evidence="5 6" key="1">
    <citation type="submission" date="2024-07" db="EMBL/GenBank/DDBJ databases">
        <title>Description of Labrys sedimenti sp. nov., isolated from a diclofenac-degrading enrichment culture.</title>
        <authorList>
            <person name="Tancsics A."/>
            <person name="Csepanyi A."/>
        </authorList>
    </citation>
    <scope>NUCLEOTIDE SEQUENCE [LARGE SCALE GENOMIC DNA]</scope>
    <source>
        <strain evidence="5 6">LMG 23578</strain>
    </source>
</reference>
<accession>A0ABV3PJF3</accession>
<sequence>MMRPSPTSRRLAPALLLPLALLVSSLALPAGAQEKKPSTPFQGFSSDNDKPVNIKADQLETHQDEQKAIFTGNVVATQGESTLTSEELTVFYEAASLPGKQPADAAGASPAKPAAPSAALPADASSTAEAADADAAPAPDNKVKKLVAKGNVVVTAPDQKATGDDGILDMETNIATLTGQEVVMTQGCNVLRGKKLVVNTQTGRATVTGGTTGHFVSGDQKC</sequence>
<dbReference type="InterPro" id="IPR005653">
    <property type="entry name" value="OstA-like_N"/>
</dbReference>
<evidence type="ECO:0000256" key="3">
    <source>
        <dbReference type="SAM" id="SignalP"/>
    </source>
</evidence>
<keyword evidence="6" id="KW-1185">Reference proteome</keyword>
<evidence type="ECO:0000313" key="5">
    <source>
        <dbReference type="EMBL" id="MEW9305759.1"/>
    </source>
</evidence>